<sequence>MTITQKLCSLIDDNKTKPSVLIDSMIAMWVIINLPSHLKLIGKIFLQNFNGDKNPPLLKHLWEEFCLYIQRQNHKINNNASALVSIQGNPTTNSLNSNSSQQNQPKNFPHCAPGWHNPLTKHKEEYFPYLKPKKSKPTVALNTQALIPRNLVIILDSGATDSMFNQFSYFIDLIKSPRTIILANGSQITAKGIGTVKIKLPHSHLKIQNTLYCPELYNCLLSMMLHQSYGHPSSDYLSKMYPHLNIPLISCLTCNLCKMTKIPFPGHFAKASSKGDSLHLDICGPIIPPSESGTKYFLQVVGSFYRYVW</sequence>
<dbReference type="Proteomes" id="UP000765509">
    <property type="component" value="Unassembled WGS sequence"/>
</dbReference>
<reference evidence="2" key="1">
    <citation type="submission" date="2021-03" db="EMBL/GenBank/DDBJ databases">
        <title>Draft genome sequence of rust myrtle Austropuccinia psidii MF-1, a brazilian biotype.</title>
        <authorList>
            <person name="Quecine M.C."/>
            <person name="Pachon D.M.R."/>
            <person name="Bonatelli M.L."/>
            <person name="Correr F.H."/>
            <person name="Franceschini L.M."/>
            <person name="Leite T.F."/>
            <person name="Margarido G.R.A."/>
            <person name="Almeida C.A."/>
            <person name="Ferrarezi J.A."/>
            <person name="Labate C.A."/>
        </authorList>
    </citation>
    <scope>NUCLEOTIDE SEQUENCE</scope>
    <source>
        <strain evidence="2">MF-1</strain>
    </source>
</reference>
<dbReference type="EMBL" id="AVOT02044449">
    <property type="protein sequence ID" value="MBW0539802.1"/>
    <property type="molecule type" value="Genomic_DNA"/>
</dbReference>
<feature type="non-terminal residue" evidence="2">
    <location>
        <position position="309"/>
    </location>
</feature>
<comment type="caution">
    <text evidence="2">The sequence shown here is derived from an EMBL/GenBank/DDBJ whole genome shotgun (WGS) entry which is preliminary data.</text>
</comment>
<dbReference type="InterPro" id="IPR054722">
    <property type="entry name" value="PolX-like_BBD"/>
</dbReference>
<protein>
    <recommendedName>
        <fullName evidence="1">Retrovirus-related Pol polyprotein from transposon TNT 1-94-like beta-barrel domain-containing protein</fullName>
    </recommendedName>
</protein>
<gene>
    <name evidence="2" type="ORF">O181_079517</name>
</gene>
<proteinExistence type="predicted"/>
<dbReference type="Pfam" id="PF22936">
    <property type="entry name" value="Pol_BBD"/>
    <property type="match status" value="1"/>
</dbReference>
<evidence type="ECO:0000259" key="1">
    <source>
        <dbReference type="Pfam" id="PF22936"/>
    </source>
</evidence>
<name>A0A9Q3IGL2_9BASI</name>
<accession>A0A9Q3IGL2</accession>
<dbReference type="AlphaFoldDB" id="A0A9Q3IGL2"/>
<organism evidence="2 3">
    <name type="scientific">Austropuccinia psidii MF-1</name>
    <dbReference type="NCBI Taxonomy" id="1389203"/>
    <lineage>
        <taxon>Eukaryota</taxon>
        <taxon>Fungi</taxon>
        <taxon>Dikarya</taxon>
        <taxon>Basidiomycota</taxon>
        <taxon>Pucciniomycotina</taxon>
        <taxon>Pucciniomycetes</taxon>
        <taxon>Pucciniales</taxon>
        <taxon>Sphaerophragmiaceae</taxon>
        <taxon>Austropuccinia</taxon>
    </lineage>
</organism>
<feature type="domain" description="Retrovirus-related Pol polyprotein from transposon TNT 1-94-like beta-barrel" evidence="1">
    <location>
        <begin position="154"/>
        <end position="225"/>
    </location>
</feature>
<keyword evidence="3" id="KW-1185">Reference proteome</keyword>
<evidence type="ECO:0000313" key="2">
    <source>
        <dbReference type="EMBL" id="MBW0539802.1"/>
    </source>
</evidence>
<evidence type="ECO:0000313" key="3">
    <source>
        <dbReference type="Proteomes" id="UP000765509"/>
    </source>
</evidence>